<keyword evidence="4" id="KW-1185">Reference proteome</keyword>
<dbReference type="Proteomes" id="UP000185502">
    <property type="component" value="Plasmid lpA89"/>
</dbReference>
<evidence type="ECO:0000256" key="1">
    <source>
        <dbReference type="SAM" id="MobiDB-lite"/>
    </source>
</evidence>
<keyword evidence="3" id="KW-0614">Plasmid</keyword>
<feature type="signal peptide" evidence="2">
    <location>
        <begin position="1"/>
        <end position="21"/>
    </location>
</feature>
<geneLocation type="plasmid" evidence="3 4">
    <name>lpA89</name>
</geneLocation>
<evidence type="ECO:0000256" key="2">
    <source>
        <dbReference type="SAM" id="SignalP"/>
    </source>
</evidence>
<accession>A0ABN4UBM5</accession>
<feature type="compositionally biased region" description="Polar residues" evidence="1">
    <location>
        <begin position="276"/>
        <end position="292"/>
    </location>
</feature>
<feature type="chain" id="PRO_5045119740" description="Outer membrane protein" evidence="2">
    <location>
        <begin position="22"/>
        <end position="330"/>
    </location>
</feature>
<sequence>MVKFKYIILFFSFFSFLNNLSASFIRPFDFTNWNFSREVEEAYDSSYEVVDDILVNVDDPNKNVKAKQVLQKIADLEGYYRCLVNMIRDEIFLQVEDEFLKEYGQYFDDDIFTETDNRFKQLIEIPMENEFGKYRHRVLSFSNKTWIKNPDYTKLYIKLQLKEIEFVENYIKQKLDIKLGTAKGSADDQRQVVQRQTGQGSSNRRYGARRSMKGNDDEKQANQRQMIQRSSDMKMDNSKNEGIYKSQRPVIRQNDGKLGSKQQANQVQRSHMSKSLKPSSIKQGNLRPSSTRPAPKRPGSDIRPSFVRPIVRPLDDNSVNLRSGYEEDNN</sequence>
<dbReference type="EMBL" id="CP014325">
    <property type="protein sequence ID" value="APR65353.1"/>
    <property type="molecule type" value="Genomic_DNA"/>
</dbReference>
<evidence type="ECO:0000313" key="4">
    <source>
        <dbReference type="Proteomes" id="UP000185502"/>
    </source>
</evidence>
<keyword evidence="2" id="KW-0732">Signal</keyword>
<gene>
    <name evidence="3" type="ORF">N187_A34</name>
</gene>
<evidence type="ECO:0008006" key="5">
    <source>
        <dbReference type="Google" id="ProtNLM"/>
    </source>
</evidence>
<dbReference type="RefSeq" id="WP_233275080.1">
    <property type="nucleotide sequence ID" value="NZ_CP014325.1"/>
</dbReference>
<feature type="region of interest" description="Disordered" evidence="1">
    <location>
        <begin position="185"/>
        <end position="330"/>
    </location>
</feature>
<feature type="compositionally biased region" description="Polar residues" evidence="1">
    <location>
        <begin position="260"/>
        <end position="270"/>
    </location>
</feature>
<protein>
    <recommendedName>
        <fullName evidence="5">Outer membrane protein</fullName>
    </recommendedName>
</protein>
<proteinExistence type="predicted"/>
<feature type="compositionally biased region" description="Low complexity" evidence="1">
    <location>
        <begin position="191"/>
        <end position="202"/>
    </location>
</feature>
<evidence type="ECO:0000313" key="3">
    <source>
        <dbReference type="EMBL" id="APR65353.1"/>
    </source>
</evidence>
<reference evidence="3" key="1">
    <citation type="submission" date="2016-02" db="EMBL/GenBank/DDBJ databases">
        <title>lpA89 plasmid of the avian spirochetosis agent Borrelia anserina Es.</title>
        <authorList>
            <person name="Elbir H."/>
            <person name="Sitlani P."/>
            <person name="Bergstroem S."/>
            <person name="Barbour A.G."/>
        </authorList>
    </citation>
    <scope>NUCLEOTIDE SEQUENCE [LARGE SCALE GENOMIC DNA]</scope>
    <source>
        <strain evidence="3">Es</strain>
        <plasmid evidence="3">lpA89</plasmid>
    </source>
</reference>
<name>A0ABN4UBM5_BORAN</name>
<organism evidence="3 4">
    <name type="scientific">Borrelia anserina Es</name>
    <dbReference type="NCBI Taxonomy" id="1365188"/>
    <lineage>
        <taxon>Bacteria</taxon>
        <taxon>Pseudomonadati</taxon>
        <taxon>Spirochaetota</taxon>
        <taxon>Spirochaetia</taxon>
        <taxon>Spirochaetales</taxon>
        <taxon>Borreliaceae</taxon>
        <taxon>Borrelia</taxon>
    </lineage>
</organism>